<feature type="domain" description="Acyltransferase 3" evidence="2">
    <location>
        <begin position="14"/>
        <end position="347"/>
    </location>
</feature>
<keyword evidence="3" id="KW-0012">Acyltransferase</keyword>
<feature type="transmembrane region" description="Helical" evidence="1">
    <location>
        <begin position="301"/>
        <end position="319"/>
    </location>
</feature>
<feature type="transmembrane region" description="Helical" evidence="1">
    <location>
        <begin position="49"/>
        <end position="71"/>
    </location>
</feature>
<evidence type="ECO:0000313" key="4">
    <source>
        <dbReference type="Proteomes" id="UP001239426"/>
    </source>
</evidence>
<keyword evidence="1" id="KW-0472">Membrane</keyword>
<keyword evidence="3" id="KW-0808">Transferase</keyword>
<feature type="transmembrane region" description="Helical" evidence="1">
    <location>
        <begin position="205"/>
        <end position="223"/>
    </location>
</feature>
<reference evidence="3" key="1">
    <citation type="submission" date="2023-05" db="EMBL/GenBank/DDBJ databases">
        <title>Aeromonas salmonicida 57, complete genome.</title>
        <authorList>
            <person name="Shao L."/>
        </authorList>
    </citation>
    <scope>NUCLEOTIDE SEQUENCE</scope>
    <source>
        <strain evidence="3">57</strain>
    </source>
</reference>
<dbReference type="PANTHER" id="PTHR23028:SF53">
    <property type="entry name" value="ACYL_TRANSF_3 DOMAIN-CONTAINING PROTEIN"/>
    <property type="match status" value="1"/>
</dbReference>
<feature type="transmembrane region" description="Helical" evidence="1">
    <location>
        <begin position="142"/>
        <end position="163"/>
    </location>
</feature>
<dbReference type="Pfam" id="PF01757">
    <property type="entry name" value="Acyl_transf_3"/>
    <property type="match status" value="1"/>
</dbReference>
<gene>
    <name evidence="3" type="ORF">QLQ87_21650</name>
</gene>
<dbReference type="AlphaFoldDB" id="A0AAX3VUP2"/>
<dbReference type="InterPro" id="IPR002656">
    <property type="entry name" value="Acyl_transf_3_dom"/>
</dbReference>
<feature type="transmembrane region" description="Helical" evidence="1">
    <location>
        <begin position="170"/>
        <end position="189"/>
    </location>
</feature>
<evidence type="ECO:0000256" key="1">
    <source>
        <dbReference type="SAM" id="Phobius"/>
    </source>
</evidence>
<feature type="transmembrane region" description="Helical" evidence="1">
    <location>
        <begin position="232"/>
        <end position="249"/>
    </location>
</feature>
<dbReference type="EC" id="2.3.-.-" evidence="3"/>
<dbReference type="Proteomes" id="UP001239426">
    <property type="component" value="Chromosome"/>
</dbReference>
<evidence type="ECO:0000313" key="3">
    <source>
        <dbReference type="EMBL" id="WHF36670.1"/>
    </source>
</evidence>
<feature type="transmembrane region" description="Helical" evidence="1">
    <location>
        <begin position="92"/>
        <end position="110"/>
    </location>
</feature>
<dbReference type="GO" id="GO:0016020">
    <property type="term" value="C:membrane"/>
    <property type="evidence" value="ECO:0007669"/>
    <property type="project" value="TreeGrafter"/>
</dbReference>
<feature type="transmembrane region" description="Helical" evidence="1">
    <location>
        <begin position="261"/>
        <end position="280"/>
    </location>
</feature>
<accession>A0AAX3VUP2</accession>
<proteinExistence type="predicted"/>
<dbReference type="EMBL" id="CP124841">
    <property type="protein sequence ID" value="WHF36670.1"/>
    <property type="molecule type" value="Genomic_DNA"/>
</dbReference>
<protein>
    <submittedName>
        <fullName evidence="3">Acyltransferase</fullName>
        <ecNumber evidence="3">2.3.-.-</ecNumber>
    </submittedName>
</protein>
<keyword evidence="1" id="KW-1133">Transmembrane helix</keyword>
<feature type="transmembrane region" description="Helical" evidence="1">
    <location>
        <begin position="331"/>
        <end position="350"/>
    </location>
</feature>
<sequence>MSSALNNRLDIKNNHWLDVCRASAILLVLLSHSRRLLFPVFPDAQLFKFGGFLGVEVFFVLSGFLIGSIIIEKSSSSECRWRWIPNFLGRRFLRTYPNYILFFFLNWLVIDSWRPEAMPELWRYMTFTQSLFSAHPEFFGEAWSLVVEEVFYFIIPLVMFITWRGSAIQALLITLFILLAYSLFMRVALVCLEPELTFNQVRSTALLRLDSIMIGVLTSYFYYHGKLWRERLIKVSPFLSLLLIPVVVISMQPDKVMDESLFFKVFLFPIANLAAAGLLVSGMKLRVNNLFYRLVRPVARWSYSAYLVNLLVLSAMGFYLPKVTVDTAILYWLGFIFTTLMLSAVTYNYFERNILLWRDHWIK</sequence>
<name>A0AAX3VUP2_AERSA</name>
<organism evidence="3 4">
    <name type="scientific">Aeromonas salmonicida</name>
    <dbReference type="NCBI Taxonomy" id="645"/>
    <lineage>
        <taxon>Bacteria</taxon>
        <taxon>Pseudomonadati</taxon>
        <taxon>Pseudomonadota</taxon>
        <taxon>Gammaproteobacteria</taxon>
        <taxon>Aeromonadales</taxon>
        <taxon>Aeromonadaceae</taxon>
        <taxon>Aeromonas</taxon>
    </lineage>
</organism>
<dbReference type="InterPro" id="IPR050879">
    <property type="entry name" value="Acyltransferase_3"/>
</dbReference>
<dbReference type="RefSeq" id="WP_282683873.1">
    <property type="nucleotide sequence ID" value="NZ_CP124841.1"/>
</dbReference>
<dbReference type="GO" id="GO:0016747">
    <property type="term" value="F:acyltransferase activity, transferring groups other than amino-acyl groups"/>
    <property type="evidence" value="ECO:0007669"/>
    <property type="project" value="InterPro"/>
</dbReference>
<dbReference type="PANTHER" id="PTHR23028">
    <property type="entry name" value="ACETYLTRANSFERASE"/>
    <property type="match status" value="1"/>
</dbReference>
<keyword evidence="1" id="KW-0812">Transmembrane</keyword>
<evidence type="ECO:0000259" key="2">
    <source>
        <dbReference type="Pfam" id="PF01757"/>
    </source>
</evidence>
<dbReference type="GO" id="GO:0000271">
    <property type="term" value="P:polysaccharide biosynthetic process"/>
    <property type="evidence" value="ECO:0007669"/>
    <property type="project" value="TreeGrafter"/>
</dbReference>